<dbReference type="GO" id="GO:0016628">
    <property type="term" value="F:oxidoreductase activity, acting on the CH-CH group of donors, NAD or NADP as acceptor"/>
    <property type="evidence" value="ECO:0007669"/>
    <property type="project" value="InterPro"/>
</dbReference>
<accession>A0A9P5YRB4</accession>
<evidence type="ECO:0000259" key="1">
    <source>
        <dbReference type="Pfam" id="PF00107"/>
    </source>
</evidence>
<protein>
    <submittedName>
        <fullName evidence="2">NAD(P)-binding protein</fullName>
    </submittedName>
</protein>
<dbReference type="Gene3D" id="3.90.180.10">
    <property type="entry name" value="Medium-chain alcohol dehydrogenases, catalytic domain"/>
    <property type="match status" value="1"/>
</dbReference>
<dbReference type="OrthoDB" id="809632at2759"/>
<dbReference type="InterPro" id="IPR045010">
    <property type="entry name" value="MDR_fam"/>
</dbReference>
<proteinExistence type="predicted"/>
<dbReference type="Proteomes" id="UP000807469">
    <property type="component" value="Unassembled WGS sequence"/>
</dbReference>
<keyword evidence="3" id="KW-1185">Reference proteome</keyword>
<dbReference type="EMBL" id="MU155380">
    <property type="protein sequence ID" value="KAF9474422.1"/>
    <property type="molecule type" value="Genomic_DNA"/>
</dbReference>
<evidence type="ECO:0000313" key="2">
    <source>
        <dbReference type="EMBL" id="KAF9474422.1"/>
    </source>
</evidence>
<comment type="caution">
    <text evidence="2">The sequence shown here is derived from an EMBL/GenBank/DDBJ whole genome shotgun (WGS) entry which is preliminary data.</text>
</comment>
<dbReference type="Gene3D" id="3.40.50.720">
    <property type="entry name" value="NAD(P)-binding Rossmann-like Domain"/>
    <property type="match status" value="2"/>
</dbReference>
<dbReference type="InterPro" id="IPR013149">
    <property type="entry name" value="ADH-like_C"/>
</dbReference>
<dbReference type="AlphaFoldDB" id="A0A9P5YRB4"/>
<evidence type="ECO:0000313" key="3">
    <source>
        <dbReference type="Proteomes" id="UP000807469"/>
    </source>
</evidence>
<dbReference type="SUPFAM" id="SSF51735">
    <property type="entry name" value="NAD(P)-binding Rossmann-fold domains"/>
    <property type="match status" value="1"/>
</dbReference>
<reference evidence="2" key="1">
    <citation type="submission" date="2020-11" db="EMBL/GenBank/DDBJ databases">
        <authorList>
            <consortium name="DOE Joint Genome Institute"/>
            <person name="Ahrendt S."/>
            <person name="Riley R."/>
            <person name="Andreopoulos W."/>
            <person name="Labutti K."/>
            <person name="Pangilinan J."/>
            <person name="Ruiz-Duenas F.J."/>
            <person name="Barrasa J.M."/>
            <person name="Sanchez-Garcia M."/>
            <person name="Camarero S."/>
            <person name="Miyauchi S."/>
            <person name="Serrano A."/>
            <person name="Linde D."/>
            <person name="Babiker R."/>
            <person name="Drula E."/>
            <person name="Ayuso-Fernandez I."/>
            <person name="Pacheco R."/>
            <person name="Padilla G."/>
            <person name="Ferreira P."/>
            <person name="Barriuso J."/>
            <person name="Kellner H."/>
            <person name="Castanera R."/>
            <person name="Alfaro M."/>
            <person name="Ramirez L."/>
            <person name="Pisabarro A.G."/>
            <person name="Kuo A."/>
            <person name="Tritt A."/>
            <person name="Lipzen A."/>
            <person name="He G."/>
            <person name="Yan M."/>
            <person name="Ng V."/>
            <person name="Cullen D."/>
            <person name="Martin F."/>
            <person name="Rosso M.-N."/>
            <person name="Henrissat B."/>
            <person name="Hibbett D."/>
            <person name="Martinez A.T."/>
            <person name="Grigoriev I.V."/>
        </authorList>
    </citation>
    <scope>NUCLEOTIDE SEQUENCE</scope>
    <source>
        <strain evidence="2">CIRM-BRFM 674</strain>
    </source>
</reference>
<name>A0A9P5YRB4_9AGAR</name>
<dbReference type="PANTHER" id="PTHR43205">
    <property type="entry name" value="PROSTAGLANDIN REDUCTASE"/>
    <property type="match status" value="1"/>
</dbReference>
<dbReference type="InterPro" id="IPR036291">
    <property type="entry name" value="NAD(P)-bd_dom_sf"/>
</dbReference>
<gene>
    <name evidence="2" type="ORF">BDN70DRAFT_898980</name>
</gene>
<dbReference type="PANTHER" id="PTHR43205:SF7">
    <property type="entry name" value="PROSTAGLANDIN REDUCTASE 1"/>
    <property type="match status" value="1"/>
</dbReference>
<organism evidence="2 3">
    <name type="scientific">Pholiota conissans</name>
    <dbReference type="NCBI Taxonomy" id="109636"/>
    <lineage>
        <taxon>Eukaryota</taxon>
        <taxon>Fungi</taxon>
        <taxon>Dikarya</taxon>
        <taxon>Basidiomycota</taxon>
        <taxon>Agaricomycotina</taxon>
        <taxon>Agaricomycetes</taxon>
        <taxon>Agaricomycetidae</taxon>
        <taxon>Agaricales</taxon>
        <taxon>Agaricineae</taxon>
        <taxon>Strophariaceae</taxon>
        <taxon>Pholiota</taxon>
    </lineage>
</organism>
<sequence>MAWKEFSRAIPGETVFVSTGAGPAGSPIIQLAKKDGLKVVESAGSEEKVQFMKEIGADVAFNYKTTKTAEVLEKEGPIDVKGARFIEYGMISTYDTGGEPVFKLQKMFRRSITMSDFIVNDLYPKWTEEFEATIPPQVVSGEIKYREEIYSGLENIDNLILVIRKGLKKAKAVVHVANA</sequence>
<feature type="domain" description="Alcohol dehydrogenase-like C-terminal" evidence="1">
    <location>
        <begin position="25"/>
        <end position="74"/>
    </location>
</feature>
<dbReference type="Pfam" id="PF00107">
    <property type="entry name" value="ADH_zinc_N"/>
    <property type="match status" value="1"/>
</dbReference>